<sequence>MTRRGETAHGTGQGMMHGPGHETAYGPGHETAYGPGHVDLVAVRRDGTAATGETTVVRLLSLLPAHWLCTPRSVGPDRITLRIALDEAVDPGAVRRAVAGALADRALEGWALDGWAEEP</sequence>
<organism evidence="2 3">
    <name type="scientific">Streptomyces pulveraceus</name>
    <dbReference type="NCBI Taxonomy" id="68258"/>
    <lineage>
        <taxon>Bacteria</taxon>
        <taxon>Bacillati</taxon>
        <taxon>Actinomycetota</taxon>
        <taxon>Actinomycetes</taxon>
        <taxon>Kitasatosporales</taxon>
        <taxon>Streptomycetaceae</taxon>
        <taxon>Streptomyces</taxon>
    </lineage>
</organism>
<comment type="caution">
    <text evidence="2">The sequence shown here is derived from an EMBL/GenBank/DDBJ whole genome shotgun (WGS) entry which is preliminary data.</text>
</comment>
<accession>A0ABW1GFF0</accession>
<protein>
    <submittedName>
        <fullName evidence="2">Uncharacterized protein</fullName>
    </submittedName>
</protein>
<reference evidence="3" key="1">
    <citation type="journal article" date="2019" name="Int. J. Syst. Evol. Microbiol.">
        <title>The Global Catalogue of Microorganisms (GCM) 10K type strain sequencing project: providing services to taxonomists for standard genome sequencing and annotation.</title>
        <authorList>
            <consortium name="The Broad Institute Genomics Platform"/>
            <consortium name="The Broad Institute Genome Sequencing Center for Infectious Disease"/>
            <person name="Wu L."/>
            <person name="Ma J."/>
        </authorList>
    </citation>
    <scope>NUCLEOTIDE SEQUENCE [LARGE SCALE GENOMIC DNA]</scope>
    <source>
        <strain evidence="3">JCM 4147</strain>
    </source>
</reference>
<dbReference type="RefSeq" id="WP_344517338.1">
    <property type="nucleotide sequence ID" value="NZ_BAAATU010000062.1"/>
</dbReference>
<gene>
    <name evidence="2" type="ORF">ACFP1B_02625</name>
</gene>
<name>A0ABW1GFF0_9ACTN</name>
<evidence type="ECO:0000256" key="1">
    <source>
        <dbReference type="SAM" id="MobiDB-lite"/>
    </source>
</evidence>
<dbReference type="Proteomes" id="UP001596200">
    <property type="component" value="Unassembled WGS sequence"/>
</dbReference>
<dbReference type="EMBL" id="JBHSPU010000002">
    <property type="protein sequence ID" value="MFC5912337.1"/>
    <property type="molecule type" value="Genomic_DNA"/>
</dbReference>
<feature type="region of interest" description="Disordered" evidence="1">
    <location>
        <begin position="1"/>
        <end position="31"/>
    </location>
</feature>
<proteinExistence type="predicted"/>
<keyword evidence="3" id="KW-1185">Reference proteome</keyword>
<evidence type="ECO:0000313" key="3">
    <source>
        <dbReference type="Proteomes" id="UP001596200"/>
    </source>
</evidence>
<evidence type="ECO:0000313" key="2">
    <source>
        <dbReference type="EMBL" id="MFC5912337.1"/>
    </source>
</evidence>